<proteinExistence type="predicted"/>
<evidence type="ECO:0000313" key="2">
    <source>
        <dbReference type="EMBL" id="GAA0141948.1"/>
    </source>
</evidence>
<evidence type="ECO:0000256" key="1">
    <source>
        <dbReference type="SAM" id="MobiDB-lite"/>
    </source>
</evidence>
<evidence type="ECO:0008006" key="4">
    <source>
        <dbReference type="Google" id="ProtNLM"/>
    </source>
</evidence>
<comment type="caution">
    <text evidence="2">The sequence shown here is derived from an EMBL/GenBank/DDBJ whole genome shotgun (WGS) entry which is preliminary data.</text>
</comment>
<dbReference type="PANTHER" id="PTHR34676">
    <property type="entry name" value="DUF4219 DOMAIN-CONTAINING PROTEIN-RELATED"/>
    <property type="match status" value="1"/>
</dbReference>
<evidence type="ECO:0000313" key="3">
    <source>
        <dbReference type="Proteomes" id="UP001454036"/>
    </source>
</evidence>
<dbReference type="Pfam" id="PF14223">
    <property type="entry name" value="Retrotran_gag_2"/>
    <property type="match status" value="1"/>
</dbReference>
<dbReference type="Proteomes" id="UP001454036">
    <property type="component" value="Unassembled WGS sequence"/>
</dbReference>
<sequence>MDLKAIDEGDSDEVKKEKEEHNAQLRETVERKRDVSYEEDIITNFWSLSEEDKKNLSLNAKTTNLLHDALSKEEYGRIKAYKTAKEVWDCLEMAHVGTSKVKNTKIRLLTKEYEAFEMREGESITDMQRRLNLIVNNLNLAKLYQWEN</sequence>
<organism evidence="2 3">
    <name type="scientific">Lithospermum erythrorhizon</name>
    <name type="common">Purple gromwell</name>
    <name type="synonym">Lithospermum officinale var. erythrorhizon</name>
    <dbReference type="NCBI Taxonomy" id="34254"/>
    <lineage>
        <taxon>Eukaryota</taxon>
        <taxon>Viridiplantae</taxon>
        <taxon>Streptophyta</taxon>
        <taxon>Embryophyta</taxon>
        <taxon>Tracheophyta</taxon>
        <taxon>Spermatophyta</taxon>
        <taxon>Magnoliopsida</taxon>
        <taxon>eudicotyledons</taxon>
        <taxon>Gunneridae</taxon>
        <taxon>Pentapetalae</taxon>
        <taxon>asterids</taxon>
        <taxon>lamiids</taxon>
        <taxon>Boraginales</taxon>
        <taxon>Boraginaceae</taxon>
        <taxon>Boraginoideae</taxon>
        <taxon>Lithospermeae</taxon>
        <taxon>Lithospermum</taxon>
    </lineage>
</organism>
<dbReference type="PANTHER" id="PTHR34676:SF28">
    <property type="entry name" value="ZINC FINGER, CCHC-TYPE, RIBONUCLEASE H-LIKE DOMAIN, GAG-PRE-INTEGRASE DOMAIN PROTEIN-RELATED"/>
    <property type="match status" value="1"/>
</dbReference>
<accession>A0AAV3NW54</accession>
<reference evidence="2 3" key="1">
    <citation type="submission" date="2024-01" db="EMBL/GenBank/DDBJ databases">
        <title>The complete chloroplast genome sequence of Lithospermum erythrorhizon: insights into the phylogenetic relationship among Boraginaceae species and the maternal lineages of purple gromwells.</title>
        <authorList>
            <person name="Okada T."/>
            <person name="Watanabe K."/>
        </authorList>
    </citation>
    <scope>NUCLEOTIDE SEQUENCE [LARGE SCALE GENOMIC DNA]</scope>
</reference>
<dbReference type="EMBL" id="BAABME010030570">
    <property type="protein sequence ID" value="GAA0141948.1"/>
    <property type="molecule type" value="Genomic_DNA"/>
</dbReference>
<dbReference type="AlphaFoldDB" id="A0AAV3NW54"/>
<feature type="region of interest" description="Disordered" evidence="1">
    <location>
        <begin position="1"/>
        <end position="22"/>
    </location>
</feature>
<name>A0AAV3NW54_LITER</name>
<keyword evidence="3" id="KW-1185">Reference proteome</keyword>
<protein>
    <recommendedName>
        <fullName evidence="4">UBN2 domain-containing protein</fullName>
    </recommendedName>
</protein>
<gene>
    <name evidence="2" type="ORF">LIER_42695</name>
</gene>